<name>A0A166RWE7_9PEZI</name>
<feature type="non-terminal residue" evidence="1">
    <location>
        <position position="1"/>
    </location>
</feature>
<gene>
    <name evidence="1" type="ORF">CT0861_01067</name>
</gene>
<comment type="caution">
    <text evidence="1">The sequence shown here is derived from an EMBL/GenBank/DDBJ whole genome shotgun (WGS) entry which is preliminary data.</text>
</comment>
<proteinExistence type="predicted"/>
<protein>
    <submittedName>
        <fullName evidence="1">C6 zinc finger domain-containing protein</fullName>
    </submittedName>
</protein>
<dbReference type="PANTHER" id="PTHR38791">
    <property type="entry name" value="ZN(II)2CYS6 TRANSCRIPTION FACTOR (EUROFUNG)-RELATED-RELATED"/>
    <property type="match status" value="1"/>
</dbReference>
<dbReference type="Proteomes" id="UP000076552">
    <property type="component" value="Unassembled WGS sequence"/>
</dbReference>
<evidence type="ECO:0000313" key="1">
    <source>
        <dbReference type="EMBL" id="KZL69852.1"/>
    </source>
</evidence>
<keyword evidence="2" id="KW-1185">Reference proteome</keyword>
<evidence type="ECO:0000313" key="2">
    <source>
        <dbReference type="Proteomes" id="UP000076552"/>
    </source>
</evidence>
<accession>A0A166RWE7</accession>
<reference evidence="1 2" key="1">
    <citation type="submission" date="2015-06" db="EMBL/GenBank/DDBJ databases">
        <title>Survival trade-offs in plant roots during colonization by closely related pathogenic and mutualistic fungi.</title>
        <authorList>
            <person name="Hacquard S."/>
            <person name="Kracher B."/>
            <person name="Hiruma K."/>
            <person name="Weinman A."/>
            <person name="Muench P."/>
            <person name="Garrido Oter R."/>
            <person name="Ver Loren van Themaat E."/>
            <person name="Dallerey J.-F."/>
            <person name="Damm U."/>
            <person name="Henrissat B."/>
            <person name="Lespinet O."/>
            <person name="Thon M."/>
            <person name="Kemen E."/>
            <person name="McHardy A.C."/>
            <person name="Schulze-Lefert P."/>
            <person name="O'Connell R.J."/>
        </authorList>
    </citation>
    <scope>NUCLEOTIDE SEQUENCE [LARGE SCALE GENOMIC DNA]</scope>
    <source>
        <strain evidence="1 2">0861</strain>
    </source>
</reference>
<organism evidence="1 2">
    <name type="scientific">Colletotrichum tofieldiae</name>
    <dbReference type="NCBI Taxonomy" id="708197"/>
    <lineage>
        <taxon>Eukaryota</taxon>
        <taxon>Fungi</taxon>
        <taxon>Dikarya</taxon>
        <taxon>Ascomycota</taxon>
        <taxon>Pezizomycotina</taxon>
        <taxon>Sordariomycetes</taxon>
        <taxon>Hypocreomycetidae</taxon>
        <taxon>Glomerellales</taxon>
        <taxon>Glomerellaceae</taxon>
        <taxon>Colletotrichum</taxon>
        <taxon>Colletotrichum spaethianum species complex</taxon>
    </lineage>
</organism>
<dbReference type="InterPro" id="IPR053175">
    <property type="entry name" value="DHMBA_Reg_Transcription_Factor"/>
</dbReference>
<dbReference type="EMBL" id="LFIV01000100">
    <property type="protein sequence ID" value="KZL69852.1"/>
    <property type="molecule type" value="Genomic_DNA"/>
</dbReference>
<dbReference type="STRING" id="708197.A0A166RWE7"/>
<sequence length="239" mass="27436">HKRDIFKPKTRKAYFPVPQRRRTVAYPASWVSRWKIRQKSMPPEAENRTLETLPTPMAIARKLIRDVEEKEKTEQEPKPLIYKPVQVGPELPSVNHFYTSYTTHASVFIFSRLPAYYAVDLTDAGHVRHATHAVALLSASKSLRQSGLMLQARWHYCKALSTLNHALQDPIGVRDDANLVTLFLFGLYEENVYPHGAGGLELFKYRAEHGLTNEVDKGCFMYFCHAAASSIQYRWINMS</sequence>
<dbReference type="AlphaFoldDB" id="A0A166RWE7"/>